<name>A0A0L6UWV8_9BASI</name>
<dbReference type="Proteomes" id="UP000037035">
    <property type="component" value="Unassembled WGS sequence"/>
</dbReference>
<dbReference type="AlphaFoldDB" id="A0A0L6UWV8"/>
<accession>A0A0L6UWV8</accession>
<evidence type="ECO:0000313" key="2">
    <source>
        <dbReference type="Proteomes" id="UP000037035"/>
    </source>
</evidence>
<comment type="caution">
    <text evidence="1">The sequence shown here is derived from an EMBL/GenBank/DDBJ whole genome shotgun (WGS) entry which is preliminary data.</text>
</comment>
<protein>
    <submittedName>
        <fullName evidence="1">Uncharacterized protein</fullName>
    </submittedName>
</protein>
<dbReference type="EMBL" id="LAVV01008358">
    <property type="protein sequence ID" value="KNZ53013.1"/>
    <property type="molecule type" value="Genomic_DNA"/>
</dbReference>
<proteinExistence type="predicted"/>
<organism evidence="1 2">
    <name type="scientific">Puccinia sorghi</name>
    <dbReference type="NCBI Taxonomy" id="27349"/>
    <lineage>
        <taxon>Eukaryota</taxon>
        <taxon>Fungi</taxon>
        <taxon>Dikarya</taxon>
        <taxon>Basidiomycota</taxon>
        <taxon>Pucciniomycotina</taxon>
        <taxon>Pucciniomycetes</taxon>
        <taxon>Pucciniales</taxon>
        <taxon>Pucciniaceae</taxon>
        <taxon>Puccinia</taxon>
    </lineage>
</organism>
<evidence type="ECO:0000313" key="1">
    <source>
        <dbReference type="EMBL" id="KNZ53013.1"/>
    </source>
</evidence>
<dbReference type="VEuPathDB" id="FungiDB:VP01_3370g4"/>
<feature type="non-terminal residue" evidence="1">
    <location>
        <position position="80"/>
    </location>
</feature>
<gene>
    <name evidence="1" type="ORF">VP01_3370g4</name>
</gene>
<sequence>MVQAGNEGLIISLTGAGKNLNLHTLERHLGANPKEEQHMEGSAVVGAQQEILRNFETIWIKTQMVFPSDSDSFQEANGDW</sequence>
<keyword evidence="2" id="KW-1185">Reference proteome</keyword>
<reference evidence="1 2" key="1">
    <citation type="submission" date="2015-08" db="EMBL/GenBank/DDBJ databases">
        <title>Next Generation Sequencing and Analysis of the Genome of Puccinia sorghi L Schw, the Causal Agent of Maize Common Rust.</title>
        <authorList>
            <person name="Rochi L."/>
            <person name="Burguener G."/>
            <person name="Darino M."/>
            <person name="Turjanski A."/>
            <person name="Kreff E."/>
            <person name="Dieguez M.J."/>
            <person name="Sacco F."/>
        </authorList>
    </citation>
    <scope>NUCLEOTIDE SEQUENCE [LARGE SCALE GENOMIC DNA]</scope>
    <source>
        <strain evidence="1 2">RO10H11247</strain>
    </source>
</reference>